<dbReference type="CDD" id="cd00070">
    <property type="entry name" value="GLECT"/>
    <property type="match status" value="1"/>
</dbReference>
<dbReference type="GO" id="GO:0005681">
    <property type="term" value="C:spliceosomal complex"/>
    <property type="evidence" value="ECO:0007669"/>
    <property type="project" value="UniProtKB-KW"/>
</dbReference>
<dbReference type="GO" id="GO:2001237">
    <property type="term" value="P:negative regulation of extrinsic apoptotic signaling pathway"/>
    <property type="evidence" value="ECO:0007669"/>
    <property type="project" value="TreeGrafter"/>
</dbReference>
<evidence type="ECO:0000256" key="2">
    <source>
        <dbReference type="ARBA" id="ARBA00004496"/>
    </source>
</evidence>
<dbReference type="PANTHER" id="PTHR11346:SF26">
    <property type="entry name" value="GALECTIN-3"/>
    <property type="match status" value="1"/>
</dbReference>
<feature type="region of interest" description="Disordered" evidence="20">
    <location>
        <begin position="1"/>
        <end position="79"/>
    </location>
</feature>
<keyword evidence="12" id="KW-0221">Differentiation</keyword>
<keyword evidence="18" id="KW-0539">Nucleus</keyword>
<dbReference type="GO" id="GO:0019863">
    <property type="term" value="F:IgE binding"/>
    <property type="evidence" value="ECO:0007669"/>
    <property type="project" value="UniProtKB-KW"/>
</dbReference>
<dbReference type="GO" id="GO:0005737">
    <property type="term" value="C:cytoplasm"/>
    <property type="evidence" value="ECO:0007669"/>
    <property type="project" value="UniProtKB-SubCell"/>
</dbReference>
<dbReference type="PANTHER" id="PTHR11346">
    <property type="entry name" value="GALECTIN"/>
    <property type="match status" value="1"/>
</dbReference>
<dbReference type="GO" id="GO:0002548">
    <property type="term" value="P:monocyte chemotaxis"/>
    <property type="evidence" value="ECO:0007669"/>
    <property type="project" value="TreeGrafter"/>
</dbReference>
<protein>
    <recommendedName>
        <fullName evidence="19">Galectin</fullName>
    </recommendedName>
</protein>
<dbReference type="InterPro" id="IPR001079">
    <property type="entry name" value="Galectin_CRD"/>
</dbReference>
<evidence type="ECO:0000259" key="21">
    <source>
        <dbReference type="PROSITE" id="PS51304"/>
    </source>
</evidence>
<reference evidence="22 23" key="1">
    <citation type="submission" date="2020-06" db="EMBL/GenBank/DDBJ databases">
        <authorList>
            <consortium name="Wellcome Sanger Institute Data Sharing"/>
        </authorList>
    </citation>
    <scope>NUCLEOTIDE SEQUENCE [LARGE SCALE GENOMIC DNA]</scope>
</reference>
<dbReference type="GO" id="GO:0048246">
    <property type="term" value="P:macrophage chemotaxis"/>
    <property type="evidence" value="ECO:0007669"/>
    <property type="project" value="TreeGrafter"/>
</dbReference>
<dbReference type="GO" id="GO:0005615">
    <property type="term" value="C:extracellular space"/>
    <property type="evidence" value="ECO:0007669"/>
    <property type="project" value="TreeGrafter"/>
</dbReference>
<sequence>MDLSDALEGETATAGATVSDQPMWPGQPNQPMWPGQPNQPMWPGQPGQPNQPTWPGQPNQPMWPGQPAPNPPTAPQFVPQQTVNSTVPYVMNLPNGCQDKMLITITGQVKPNANVFAINLTKGNDIAFHFNPRFNHEGKNVIVRNAMVGTVWGAEERESSSFPFAPGRNFEIKILCTPNEFKVAVDKSHLLEFKHRIKDLTAIKGLGIYNDVTLTSVFIEQLQ</sequence>
<dbReference type="GO" id="GO:0030154">
    <property type="term" value="P:cell differentiation"/>
    <property type="evidence" value="ECO:0007669"/>
    <property type="project" value="UniProtKB-KW"/>
</dbReference>
<dbReference type="SMART" id="SM00276">
    <property type="entry name" value="GLECT"/>
    <property type="match status" value="1"/>
</dbReference>
<keyword evidence="11" id="KW-0677">Repeat</keyword>
<evidence type="ECO:0000256" key="5">
    <source>
        <dbReference type="ARBA" id="ARBA00022525"/>
    </source>
</evidence>
<dbReference type="GO" id="GO:0030593">
    <property type="term" value="P:neutrophil chemotaxis"/>
    <property type="evidence" value="ECO:0007669"/>
    <property type="project" value="TreeGrafter"/>
</dbReference>
<dbReference type="Pfam" id="PF00337">
    <property type="entry name" value="Gal-bind_lectin"/>
    <property type="match status" value="1"/>
</dbReference>
<evidence type="ECO:0000256" key="7">
    <source>
        <dbReference type="ARBA" id="ARBA00022588"/>
    </source>
</evidence>
<dbReference type="GO" id="GO:0001772">
    <property type="term" value="C:immunological synapse"/>
    <property type="evidence" value="ECO:0007669"/>
    <property type="project" value="TreeGrafter"/>
</dbReference>
<dbReference type="GO" id="GO:0008380">
    <property type="term" value="P:RNA splicing"/>
    <property type="evidence" value="ECO:0007669"/>
    <property type="project" value="UniProtKB-KW"/>
</dbReference>
<evidence type="ECO:0000256" key="6">
    <source>
        <dbReference type="ARBA" id="ARBA00022553"/>
    </source>
</evidence>
<reference evidence="22" key="3">
    <citation type="submission" date="2025-09" db="UniProtKB">
        <authorList>
            <consortium name="Ensembl"/>
        </authorList>
    </citation>
    <scope>IDENTIFICATION</scope>
</reference>
<keyword evidence="23" id="KW-1185">Reference proteome</keyword>
<evidence type="ECO:0000256" key="13">
    <source>
        <dbReference type="ARBA" id="ARBA00022859"/>
    </source>
</evidence>
<evidence type="ECO:0000256" key="8">
    <source>
        <dbReference type="ARBA" id="ARBA00022664"/>
    </source>
</evidence>
<dbReference type="InterPro" id="IPR013320">
    <property type="entry name" value="ConA-like_dom_sf"/>
</dbReference>
<evidence type="ECO:0000256" key="12">
    <source>
        <dbReference type="ARBA" id="ARBA00022782"/>
    </source>
</evidence>
<evidence type="ECO:0000256" key="4">
    <source>
        <dbReference type="ARBA" id="ARBA00022490"/>
    </source>
</evidence>
<evidence type="ECO:0000256" key="10">
    <source>
        <dbReference type="ARBA" id="ARBA00022734"/>
    </source>
</evidence>
<evidence type="ECO:0000313" key="22">
    <source>
        <dbReference type="Ensembl" id="ENSDCDP00010000321.1"/>
    </source>
</evidence>
<dbReference type="SMART" id="SM00908">
    <property type="entry name" value="Gal-bind_lectin"/>
    <property type="match status" value="1"/>
</dbReference>
<keyword evidence="17" id="KW-0508">mRNA splicing</keyword>
<proteinExistence type="predicted"/>
<evidence type="ECO:0000256" key="11">
    <source>
        <dbReference type="ARBA" id="ARBA00022737"/>
    </source>
</evidence>
<dbReference type="GO" id="GO:0090280">
    <property type="term" value="P:positive regulation of calcium ion import"/>
    <property type="evidence" value="ECO:0007669"/>
    <property type="project" value="TreeGrafter"/>
</dbReference>
<dbReference type="GO" id="GO:0045806">
    <property type="term" value="P:negative regulation of endocytosis"/>
    <property type="evidence" value="ECO:0007669"/>
    <property type="project" value="TreeGrafter"/>
</dbReference>
<dbReference type="Gene3D" id="2.60.120.200">
    <property type="match status" value="1"/>
</dbReference>
<name>A0AAY3ZZM5_9TELE</name>
<evidence type="ECO:0000256" key="1">
    <source>
        <dbReference type="ARBA" id="ARBA00004123"/>
    </source>
</evidence>
<organism evidence="22 23">
    <name type="scientific">Denticeps clupeoides</name>
    <name type="common">denticle herring</name>
    <dbReference type="NCBI Taxonomy" id="299321"/>
    <lineage>
        <taxon>Eukaryota</taxon>
        <taxon>Metazoa</taxon>
        <taxon>Chordata</taxon>
        <taxon>Craniata</taxon>
        <taxon>Vertebrata</taxon>
        <taxon>Euteleostomi</taxon>
        <taxon>Actinopterygii</taxon>
        <taxon>Neopterygii</taxon>
        <taxon>Teleostei</taxon>
        <taxon>Clupei</taxon>
        <taxon>Clupeiformes</taxon>
        <taxon>Denticipitoidei</taxon>
        <taxon>Denticipitidae</taxon>
        <taxon>Denticeps</taxon>
    </lineage>
</organism>
<keyword evidence="4" id="KW-0963">Cytoplasm</keyword>
<evidence type="ECO:0000256" key="3">
    <source>
        <dbReference type="ARBA" id="ARBA00004613"/>
    </source>
</evidence>
<reference evidence="22" key="2">
    <citation type="submission" date="2025-08" db="UniProtKB">
        <authorList>
            <consortium name="Ensembl"/>
        </authorList>
    </citation>
    <scope>IDENTIFICATION</scope>
</reference>
<evidence type="ECO:0000256" key="18">
    <source>
        <dbReference type="ARBA" id="ARBA00023242"/>
    </source>
</evidence>
<keyword evidence="13" id="KW-0391">Immunity</keyword>
<dbReference type="GO" id="GO:0048245">
    <property type="term" value="P:eosinophil chemotaxis"/>
    <property type="evidence" value="ECO:0007669"/>
    <property type="project" value="TreeGrafter"/>
</dbReference>
<evidence type="ECO:0000256" key="17">
    <source>
        <dbReference type="ARBA" id="ARBA00023187"/>
    </source>
</evidence>
<evidence type="ECO:0000256" key="15">
    <source>
        <dbReference type="ARBA" id="ARBA00022990"/>
    </source>
</evidence>
<feature type="compositionally biased region" description="Pro residues" evidence="20">
    <location>
        <begin position="64"/>
        <end position="74"/>
    </location>
</feature>
<keyword evidence="6" id="KW-0597">Phosphoprotein</keyword>
<evidence type="ECO:0000256" key="19">
    <source>
        <dbReference type="RuleBase" id="RU102079"/>
    </source>
</evidence>
<keyword evidence="15" id="KW-0007">Acetylation</keyword>
<keyword evidence="16" id="KW-1015">Disulfide bond</keyword>
<dbReference type="GO" id="GO:0050918">
    <property type="term" value="P:positive chemotaxis"/>
    <property type="evidence" value="ECO:0007669"/>
    <property type="project" value="TreeGrafter"/>
</dbReference>
<comment type="subcellular location">
    <subcellularLocation>
        <location evidence="2">Cytoplasm</location>
    </subcellularLocation>
    <subcellularLocation>
        <location evidence="1">Nucleus</location>
    </subcellularLocation>
    <subcellularLocation>
        <location evidence="3">Secreted</location>
    </subcellularLocation>
</comment>
<dbReference type="GO" id="GO:0006397">
    <property type="term" value="P:mRNA processing"/>
    <property type="evidence" value="ECO:0007669"/>
    <property type="project" value="UniProtKB-KW"/>
</dbReference>
<keyword evidence="5" id="KW-0964">Secreted</keyword>
<keyword evidence="8" id="KW-0507">mRNA processing</keyword>
<accession>A0AAY3ZZM5</accession>
<evidence type="ECO:0000256" key="16">
    <source>
        <dbReference type="ARBA" id="ARBA00023157"/>
    </source>
</evidence>
<feature type="domain" description="Galectin" evidence="21">
    <location>
        <begin position="89"/>
        <end position="220"/>
    </location>
</feature>
<dbReference type="FunFam" id="2.60.120.200:FF:000023">
    <property type="entry name" value="Galectin"/>
    <property type="match status" value="1"/>
</dbReference>
<dbReference type="GO" id="GO:0045087">
    <property type="term" value="P:innate immune response"/>
    <property type="evidence" value="ECO:0007669"/>
    <property type="project" value="UniProtKB-KW"/>
</dbReference>
<dbReference type="GO" id="GO:0048030">
    <property type="term" value="F:disaccharide binding"/>
    <property type="evidence" value="ECO:0007669"/>
    <property type="project" value="TreeGrafter"/>
</dbReference>
<dbReference type="AlphaFoldDB" id="A0AAY3ZZM5"/>
<dbReference type="Proteomes" id="UP000694580">
    <property type="component" value="Chromosome 1"/>
</dbReference>
<dbReference type="GO" id="GO:0043236">
    <property type="term" value="F:laminin binding"/>
    <property type="evidence" value="ECO:0007669"/>
    <property type="project" value="TreeGrafter"/>
</dbReference>
<keyword evidence="14" id="KW-0389">IgE-binding protein</keyword>
<gene>
    <name evidence="22" type="primary">lgals3b</name>
</gene>
<evidence type="ECO:0000313" key="23">
    <source>
        <dbReference type="Proteomes" id="UP000694580"/>
    </source>
</evidence>
<dbReference type="Ensembl" id="ENSDCDT00010000330.1">
    <property type="protein sequence ID" value="ENSDCDP00010000321.1"/>
    <property type="gene ID" value="ENSDCDG00010000156.1"/>
</dbReference>
<dbReference type="InterPro" id="IPR044156">
    <property type="entry name" value="Galectin-like"/>
</dbReference>
<evidence type="ECO:0000256" key="9">
    <source>
        <dbReference type="ARBA" id="ARBA00022728"/>
    </source>
</evidence>
<dbReference type="SUPFAM" id="SSF49899">
    <property type="entry name" value="Concanavalin A-like lectins/glucanases"/>
    <property type="match status" value="1"/>
</dbReference>
<dbReference type="PROSITE" id="PS51304">
    <property type="entry name" value="GALECTIN"/>
    <property type="match status" value="1"/>
</dbReference>
<evidence type="ECO:0000256" key="14">
    <source>
        <dbReference type="ARBA" id="ARBA00022972"/>
    </source>
</evidence>
<dbReference type="GeneTree" id="ENSGT00940000165169"/>
<feature type="compositionally biased region" description="Polar residues" evidence="20">
    <location>
        <begin position="47"/>
        <end position="60"/>
    </location>
</feature>
<keyword evidence="10 19" id="KW-0430">Lectin</keyword>
<keyword evidence="9" id="KW-0747">Spliceosome</keyword>
<keyword evidence="7" id="KW-0399">Innate immunity</keyword>
<evidence type="ECO:0000256" key="20">
    <source>
        <dbReference type="SAM" id="MobiDB-lite"/>
    </source>
</evidence>